<evidence type="ECO:0000256" key="1">
    <source>
        <dbReference type="ARBA" id="ARBA00010928"/>
    </source>
</evidence>
<dbReference type="PANTHER" id="PTHR46368:SF4">
    <property type="entry name" value="OS10G0403700 PROTEIN"/>
    <property type="match status" value="1"/>
</dbReference>
<sequence length="363" mass="39925">MAELSILPINFGILGCAGIAKKLFRAINLIPDATLAAVGSRSPEKAAHFAAANNFPLTAKIFNSYDAVLDDPDIDAVYIPLPTSLHLKYAVLAAQKKKHVLLEKPVAMNVSELDTIIEACEDNGLQFMDGTMWMHHPRTSMMREFLSDSQQFGELKSITSCFTFAANPNFLENDIRTKPDLDGLGALGDVGWYCIRSILWATNFELPKFVIALPGPVLNKAGVILTCNASLHWEDGKVATIHCSFLENLTMDVTVIGTKGTLHMNDFVVPYDENKASFSTATGSVLNGLETIWVAKPDNHTVITDLPQECLMVREFSRLVSNIKSNGAEPEKKWPTISRKTQLTLDAVNESLQNGFKKVEIVN</sequence>
<protein>
    <submittedName>
        <fullName evidence="4">Glucose-fructose oxidoreductase, bacterial</fullName>
    </submittedName>
</protein>
<gene>
    <name evidence="4" type="ORF">POM88_012111</name>
</gene>
<reference evidence="4" key="1">
    <citation type="submission" date="2023-02" db="EMBL/GenBank/DDBJ databases">
        <title>Genome of toxic invasive species Heracleum sosnowskyi carries increased number of genes despite the absence of recent whole-genome duplications.</title>
        <authorList>
            <person name="Schelkunov M."/>
            <person name="Shtratnikova V."/>
            <person name="Makarenko M."/>
            <person name="Klepikova A."/>
            <person name="Omelchenko D."/>
            <person name="Novikova G."/>
            <person name="Obukhova E."/>
            <person name="Bogdanov V."/>
            <person name="Penin A."/>
            <person name="Logacheva M."/>
        </authorList>
    </citation>
    <scope>NUCLEOTIDE SEQUENCE</scope>
    <source>
        <strain evidence="4">Hsosn_3</strain>
        <tissue evidence="4">Leaf</tissue>
    </source>
</reference>
<comment type="similarity">
    <text evidence="1">Belongs to the Gfo/Idh/MocA family.</text>
</comment>
<dbReference type="Proteomes" id="UP001237642">
    <property type="component" value="Unassembled WGS sequence"/>
</dbReference>
<dbReference type="Gene3D" id="3.40.50.720">
    <property type="entry name" value="NAD(P)-binding Rossmann-like Domain"/>
    <property type="match status" value="1"/>
</dbReference>
<dbReference type="InterPro" id="IPR036291">
    <property type="entry name" value="NAD(P)-bd_dom_sf"/>
</dbReference>
<feature type="domain" description="GFO/IDH/MocA-like oxidoreductase" evidence="3">
    <location>
        <begin position="148"/>
        <end position="262"/>
    </location>
</feature>
<evidence type="ECO:0000313" key="5">
    <source>
        <dbReference type="Proteomes" id="UP001237642"/>
    </source>
</evidence>
<dbReference type="EMBL" id="JAUIZM010000003">
    <property type="protein sequence ID" value="KAK1393055.1"/>
    <property type="molecule type" value="Genomic_DNA"/>
</dbReference>
<dbReference type="SUPFAM" id="SSF51735">
    <property type="entry name" value="NAD(P)-binding Rossmann-fold domains"/>
    <property type="match status" value="1"/>
</dbReference>
<accession>A0AAD8IZP1</accession>
<reference evidence="4" key="2">
    <citation type="submission" date="2023-05" db="EMBL/GenBank/DDBJ databases">
        <authorList>
            <person name="Schelkunov M.I."/>
        </authorList>
    </citation>
    <scope>NUCLEOTIDE SEQUENCE</scope>
    <source>
        <strain evidence="4">Hsosn_3</strain>
        <tissue evidence="4">Leaf</tissue>
    </source>
</reference>
<dbReference type="Pfam" id="PF22725">
    <property type="entry name" value="GFO_IDH_MocA_C3"/>
    <property type="match status" value="1"/>
</dbReference>
<evidence type="ECO:0000259" key="3">
    <source>
        <dbReference type="Pfam" id="PF22725"/>
    </source>
</evidence>
<dbReference type="GO" id="GO:0000166">
    <property type="term" value="F:nucleotide binding"/>
    <property type="evidence" value="ECO:0007669"/>
    <property type="project" value="InterPro"/>
</dbReference>
<name>A0AAD8IZP1_9APIA</name>
<dbReference type="SUPFAM" id="SSF55347">
    <property type="entry name" value="Glyceraldehyde-3-phosphate dehydrogenase-like, C-terminal domain"/>
    <property type="match status" value="1"/>
</dbReference>
<dbReference type="InterPro" id="IPR000683">
    <property type="entry name" value="Gfo/Idh/MocA-like_OxRdtase_N"/>
</dbReference>
<dbReference type="AlphaFoldDB" id="A0AAD8IZP1"/>
<dbReference type="PANTHER" id="PTHR46368">
    <property type="match status" value="1"/>
</dbReference>
<dbReference type="Gene3D" id="3.30.360.10">
    <property type="entry name" value="Dihydrodipicolinate Reductase, domain 2"/>
    <property type="match status" value="1"/>
</dbReference>
<feature type="domain" description="Gfo/Idh/MocA-like oxidoreductase N-terminal" evidence="2">
    <location>
        <begin position="9"/>
        <end position="128"/>
    </location>
</feature>
<keyword evidence="5" id="KW-1185">Reference proteome</keyword>
<proteinExistence type="inferred from homology"/>
<organism evidence="4 5">
    <name type="scientific">Heracleum sosnowskyi</name>
    <dbReference type="NCBI Taxonomy" id="360622"/>
    <lineage>
        <taxon>Eukaryota</taxon>
        <taxon>Viridiplantae</taxon>
        <taxon>Streptophyta</taxon>
        <taxon>Embryophyta</taxon>
        <taxon>Tracheophyta</taxon>
        <taxon>Spermatophyta</taxon>
        <taxon>Magnoliopsida</taxon>
        <taxon>eudicotyledons</taxon>
        <taxon>Gunneridae</taxon>
        <taxon>Pentapetalae</taxon>
        <taxon>asterids</taxon>
        <taxon>campanulids</taxon>
        <taxon>Apiales</taxon>
        <taxon>Apiaceae</taxon>
        <taxon>Apioideae</taxon>
        <taxon>apioid superclade</taxon>
        <taxon>Tordylieae</taxon>
        <taxon>Tordyliinae</taxon>
        <taxon>Heracleum</taxon>
    </lineage>
</organism>
<comment type="caution">
    <text evidence="4">The sequence shown here is derived from an EMBL/GenBank/DDBJ whole genome shotgun (WGS) entry which is preliminary data.</text>
</comment>
<dbReference type="Pfam" id="PF01408">
    <property type="entry name" value="GFO_IDH_MocA"/>
    <property type="match status" value="1"/>
</dbReference>
<dbReference type="InterPro" id="IPR055170">
    <property type="entry name" value="GFO_IDH_MocA-like_dom"/>
</dbReference>
<evidence type="ECO:0000313" key="4">
    <source>
        <dbReference type="EMBL" id="KAK1393055.1"/>
    </source>
</evidence>
<evidence type="ECO:0000259" key="2">
    <source>
        <dbReference type="Pfam" id="PF01408"/>
    </source>
</evidence>